<feature type="compositionally biased region" description="Basic and acidic residues" evidence="2">
    <location>
        <begin position="1263"/>
        <end position="1274"/>
    </location>
</feature>
<feature type="compositionally biased region" description="Gly residues" evidence="2">
    <location>
        <begin position="376"/>
        <end position="399"/>
    </location>
</feature>
<feature type="region of interest" description="Disordered" evidence="2">
    <location>
        <begin position="641"/>
        <end position="689"/>
    </location>
</feature>
<feature type="region of interest" description="Disordered" evidence="2">
    <location>
        <begin position="946"/>
        <end position="1028"/>
    </location>
</feature>
<sequence>MERKGGGGGFAMKLPVTIKGSSKVTPQMAERQREIQKEVNARYRQLVGGEVGGRTGTDTHEEDLHAHEIVERHHHRVVALSEEYNKVKQRADAKEDRARELAAALTLEASAGGLRAPMTDQELELIIAERRDLLHQFTHSPNSPSKSQGGSGGDRGGNLAGGSPPISSLVDAVVFAGHAAVYRAKVVDASSTLDERADAEAKSLREDLRTRLTERDEIFEEERRMTGTYKAMASRLADSKKEEAARNDDMGELMALRDAQIERLKMELMTQDKSTRKVADELRARQDMLMERRRAWEGRRQDLLMIVEDSLEVSGSHELRDAVSLRNQAFTNRVGKFGINLEDLKPEDKLPKITPVPVSRVNKAAAARGGGRDSEGTGGEGRGGAGAARGEEGGGSGGRKGGRDGREGAQVKPSKVSMGPTPASLASPSSIKLPEVVDRRNNDGSGCAMSTNAADAAHVFADSAAFAAAEAAAASNSFAALDGRGDSFGGMESPPVSPTKRHDRCSQYKRATKQLQSQRRVSYQQELEQKKELEQEAEAENAEEAEKERTSQNELLQQDRKSRIVAERERMRLERLGAIEAKALTNDFHKNAKAMGMSGEAGGQRSRMERLFGHIARSLGMPECTDAMEVANTVVELAENQHRKTRELDQHRKEAGEARRQSKDRVATHGEEDDDLETRERAPTGAAGLASASLTANCVEKEALLLERQKVYASHKAAVQAKIIAKAHEMSGGGGLRSIRDVVELEERIETTTNHWEWTMTRVAVSSKLGKNAAMGISDIYQHLRRHGRVWRAVEVFARIEVTPPLSRVTIAVKSVLPAQRSAARLPQAPAPAGGPPPHSQHAATAVDDDAWDFHNDPNASVHPGSPLAAGEGDALADEGGMVELNLARINDVAASLVAMTRAVKVDGVDGRRHRTARSLSKLPILGGVGGKVVEGAGAGVGALGGEVTGGDAKVSSGASARDSASLISEGDGDEGDELSGNGHREGGAAGGSGSGGVGNGSGGGSDTSRAVEDEESAASGAGGGQAEVIKARMPSMVMGRSKLSAVHELQQGVHKARHSCKAVLDHMDSESSSDDDDVQAGGRARIVLASDDDEGDDQDWDAKPSMADLRLGIKAGNLAKGRAGGRSKGRAQSNKEGARGAQGAVQERQERISRSTSFGGAQTRQEKMLPRSSSTRKGLAVVAAVADAEPKLRQRRPSFPPPSSSLSPAAMPFTASSTKNLALNTMPKIVETSPVSRKTPSRASSNKSSTSDGSNGGSNGGKKGETNGKKRGELTLGGEKGLYSGKVKKQAGTSAAFDDPTHSGSRSYSADRPLPV</sequence>
<feature type="coiled-coil region" evidence="1">
    <location>
        <begin position="77"/>
        <end position="104"/>
    </location>
</feature>
<feature type="compositionally biased region" description="Polar residues" evidence="2">
    <location>
        <begin position="1234"/>
        <end position="1244"/>
    </location>
</feature>
<feature type="compositionally biased region" description="Polar residues" evidence="2">
    <location>
        <begin position="1215"/>
        <end position="1224"/>
    </location>
</feature>
<feature type="compositionally biased region" description="Basic and acidic residues" evidence="2">
    <location>
        <begin position="544"/>
        <end position="561"/>
    </location>
</feature>
<feature type="region of interest" description="Disordered" evidence="2">
    <location>
        <begin position="137"/>
        <end position="163"/>
    </location>
</feature>
<accession>A0A7S0SHJ5</accession>
<evidence type="ECO:0000256" key="1">
    <source>
        <dbReference type="SAM" id="Coils"/>
    </source>
</evidence>
<feature type="compositionally biased region" description="Gly residues" evidence="2">
    <location>
        <begin position="988"/>
        <end position="1006"/>
    </location>
</feature>
<feature type="region of interest" description="Disordered" evidence="2">
    <location>
        <begin position="361"/>
        <end position="438"/>
    </location>
</feature>
<keyword evidence="1" id="KW-0175">Coiled coil</keyword>
<gene>
    <name evidence="3" type="ORF">MANT1106_LOCUS7638</name>
</gene>
<feature type="region of interest" description="Disordered" evidence="2">
    <location>
        <begin position="823"/>
        <end position="874"/>
    </location>
</feature>
<reference evidence="3" key="1">
    <citation type="submission" date="2021-01" db="EMBL/GenBank/DDBJ databases">
        <authorList>
            <person name="Corre E."/>
            <person name="Pelletier E."/>
            <person name="Niang G."/>
            <person name="Scheremetjew M."/>
            <person name="Finn R."/>
            <person name="Kale V."/>
            <person name="Holt S."/>
            <person name="Cochrane G."/>
            <person name="Meng A."/>
            <person name="Brown T."/>
            <person name="Cohen L."/>
        </authorList>
    </citation>
    <scope>NUCLEOTIDE SEQUENCE</scope>
    <source>
        <strain evidence="3">SL-175</strain>
    </source>
</reference>
<feature type="compositionally biased region" description="Basic and acidic residues" evidence="2">
    <location>
        <begin position="641"/>
        <end position="670"/>
    </location>
</feature>
<feature type="compositionally biased region" description="Pro residues" evidence="2">
    <location>
        <begin position="829"/>
        <end position="839"/>
    </location>
</feature>
<dbReference type="EMBL" id="HBFC01013101">
    <property type="protein sequence ID" value="CAD8704956.1"/>
    <property type="molecule type" value="Transcribed_RNA"/>
</dbReference>
<name>A0A7S0SHJ5_9CHLO</name>
<feature type="compositionally biased region" description="Gly residues" evidence="2">
    <location>
        <begin position="149"/>
        <end position="160"/>
    </location>
</feature>
<evidence type="ECO:0000313" key="3">
    <source>
        <dbReference type="EMBL" id="CAD8704956.1"/>
    </source>
</evidence>
<feature type="compositionally biased region" description="Acidic residues" evidence="2">
    <location>
        <begin position="1091"/>
        <end position="1100"/>
    </location>
</feature>
<protein>
    <submittedName>
        <fullName evidence="3">Uncharacterized protein</fullName>
    </submittedName>
</protein>
<feature type="compositionally biased region" description="Polar residues" evidence="2">
    <location>
        <begin position="1155"/>
        <end position="1164"/>
    </location>
</feature>
<evidence type="ECO:0000256" key="2">
    <source>
        <dbReference type="SAM" id="MobiDB-lite"/>
    </source>
</evidence>
<feature type="region of interest" description="Disordered" evidence="2">
    <location>
        <begin position="489"/>
        <end position="561"/>
    </location>
</feature>
<feature type="compositionally biased region" description="Polar residues" evidence="2">
    <location>
        <begin position="513"/>
        <end position="523"/>
    </location>
</feature>
<organism evidence="3">
    <name type="scientific">Mantoniella antarctica</name>
    <dbReference type="NCBI Taxonomy" id="81844"/>
    <lineage>
        <taxon>Eukaryota</taxon>
        <taxon>Viridiplantae</taxon>
        <taxon>Chlorophyta</taxon>
        <taxon>Mamiellophyceae</taxon>
        <taxon>Mamiellales</taxon>
        <taxon>Mamiellaceae</taxon>
        <taxon>Mantoniella</taxon>
    </lineage>
</organism>
<feature type="compositionally biased region" description="Low complexity" evidence="2">
    <location>
        <begin position="1245"/>
        <end position="1254"/>
    </location>
</feature>
<proteinExistence type="predicted"/>
<feature type="region of interest" description="Disordered" evidence="2">
    <location>
        <begin position="1066"/>
        <end position="1317"/>
    </location>
</feature>